<dbReference type="Pfam" id="PF00856">
    <property type="entry name" value="SET"/>
    <property type="match status" value="1"/>
</dbReference>
<dbReference type="InterPro" id="IPR026489">
    <property type="entry name" value="CXC_dom"/>
</dbReference>
<dbReference type="InterPro" id="IPR045318">
    <property type="entry name" value="EZH1/2-like"/>
</dbReference>
<comment type="caution">
    <text evidence="8">The sequence shown here is derived from an EMBL/GenBank/DDBJ whole genome shotgun (WGS) entry which is preliminary data.</text>
</comment>
<evidence type="ECO:0000256" key="5">
    <source>
        <dbReference type="ARBA" id="ARBA00023163"/>
    </source>
</evidence>
<dbReference type="PANTHER" id="PTHR45747">
    <property type="entry name" value="HISTONE-LYSINE N-METHYLTRANSFERASE E(Z)"/>
    <property type="match status" value="1"/>
</dbReference>
<keyword evidence="3" id="KW-0949">S-adenosyl-L-methionine</keyword>
<dbReference type="AlphaFoldDB" id="A0A9C7UNE9"/>
<accession>A0A9C7UNE9</accession>
<feature type="domain" description="CXC" evidence="7">
    <location>
        <begin position="556"/>
        <end position="670"/>
    </location>
</feature>
<keyword evidence="9" id="KW-1185">Reference proteome</keyword>
<dbReference type="PANTHER" id="PTHR45747:SF4">
    <property type="entry name" value="HISTONE-LYSINE N-METHYLTRANSFERASE E(Z)"/>
    <property type="match status" value="1"/>
</dbReference>
<dbReference type="InterPro" id="IPR001214">
    <property type="entry name" value="SET_dom"/>
</dbReference>
<dbReference type="GO" id="GO:0005634">
    <property type="term" value="C:nucleus"/>
    <property type="evidence" value="ECO:0007669"/>
    <property type="project" value="TreeGrafter"/>
</dbReference>
<reference evidence="8" key="1">
    <citation type="journal article" date="2022" name="Proc. Natl. Acad. Sci. U.S.A.">
        <title>Life cycle and functional genomics of the unicellular red alga Galdieria for elucidating algal and plant evolution and industrial use.</title>
        <authorList>
            <person name="Hirooka S."/>
            <person name="Itabashi T."/>
            <person name="Ichinose T.M."/>
            <person name="Onuma R."/>
            <person name="Fujiwara T."/>
            <person name="Yamashita S."/>
            <person name="Jong L.W."/>
            <person name="Tomita R."/>
            <person name="Iwane A.H."/>
            <person name="Miyagishima S.Y."/>
        </authorList>
    </citation>
    <scope>NUCLEOTIDE SEQUENCE</scope>
    <source>
        <strain evidence="8">NBRC 102759</strain>
    </source>
</reference>
<dbReference type="InterPro" id="IPR046341">
    <property type="entry name" value="SET_dom_sf"/>
</dbReference>
<feature type="domain" description="SET" evidence="6">
    <location>
        <begin position="677"/>
        <end position="797"/>
    </location>
</feature>
<dbReference type="GO" id="GO:0031507">
    <property type="term" value="P:heterochromatin formation"/>
    <property type="evidence" value="ECO:0007669"/>
    <property type="project" value="TreeGrafter"/>
</dbReference>
<dbReference type="GO" id="GO:0003682">
    <property type="term" value="F:chromatin binding"/>
    <property type="evidence" value="ECO:0007669"/>
    <property type="project" value="TreeGrafter"/>
</dbReference>
<dbReference type="PROSITE" id="PS51633">
    <property type="entry name" value="CXC"/>
    <property type="match status" value="1"/>
</dbReference>
<protein>
    <recommendedName>
        <fullName evidence="10">SET domain-containing protein</fullName>
    </recommendedName>
</protein>
<sequence length="798" mass="92287">MSDGSLEKLLHQESHKQFQWPLKDALEKRLQEKLSAKQSFEEKRVQLKKCGFLCDFVISVWYEIHKLFKTDPELVEANVLRILDQSAFLMAGLLKYKNFEAFENGMSSALSMSLRGLERETLLQTASRIASSLREVGVNLHESLEHDMSAETIWEFLNTTAMTLLKELDVKKIRLGYLWDSSRVRECDSDSEANLLFYGILERRISLIRKIVEENRRKLMSHYANFSANVLYISPLKSVPEGRTIHVTFSEKFSKNISSKIITKAVVLSKIERPPYEYFTWVPLKTNYKVNDTDLRNEPISLPILEDSVQIEVYTKLLEQDSPLIDSDLFPQKSSRLNTERISLTDKLFCICYELTCFILEKTSPVSKDREFTYSSVCEETYLPLKGTVPKNLSLTAEDPAIAFIHSRLLDGSNFMNRSFQRIDSCSESFEQVQDLGAVLRKWFCRKCYTYACGEHLPMEVFLPQKFFNMAYEANNTPFLYPPCRNGCIFNVEVPSWGVSRCHDWTNEDIITLQSFLRVFGSSWCDMATVFFQKHSCYECAFFAESNSLFRKRVTKKNGQRKKNQSNRKSTVTLMDHIHCSHDDDCNSENCSCKKGELYCEKYCPCHSFTQGNCRNRAICCSCKGGKCLNGQCPCFKENRECDPDRCSCFARFRTEGMWDESKSTCKNVGIRTKAHKRLFIAPSDYHERGWGLFTTEPIEKYEFICEYKGELVSLDECERREKSYQAITDMTFVFKKGEVHIDATRKGGKARFANEPGTKALPNCYSCYKRTMGDLRVGIYADRNIQAGEEILFKYEC</sequence>
<dbReference type="GO" id="GO:0046976">
    <property type="term" value="F:histone H3K27 methyltransferase activity"/>
    <property type="evidence" value="ECO:0007669"/>
    <property type="project" value="TreeGrafter"/>
</dbReference>
<keyword evidence="1" id="KW-0489">Methyltransferase</keyword>
<evidence type="ECO:0000256" key="2">
    <source>
        <dbReference type="ARBA" id="ARBA00022679"/>
    </source>
</evidence>
<keyword evidence="4" id="KW-0805">Transcription regulation</keyword>
<evidence type="ECO:0000256" key="1">
    <source>
        <dbReference type="ARBA" id="ARBA00022603"/>
    </source>
</evidence>
<evidence type="ECO:0000313" key="9">
    <source>
        <dbReference type="Proteomes" id="UP001061958"/>
    </source>
</evidence>
<evidence type="ECO:0008006" key="10">
    <source>
        <dbReference type="Google" id="ProtNLM"/>
    </source>
</evidence>
<evidence type="ECO:0000256" key="3">
    <source>
        <dbReference type="ARBA" id="ARBA00022691"/>
    </source>
</evidence>
<proteinExistence type="predicted"/>
<dbReference type="Gene3D" id="2.170.270.10">
    <property type="entry name" value="SET domain"/>
    <property type="match status" value="1"/>
</dbReference>
<gene>
    <name evidence="8" type="ORF">GpartN1_g1237.t1</name>
</gene>
<dbReference type="SUPFAM" id="SSF82199">
    <property type="entry name" value="SET domain"/>
    <property type="match status" value="1"/>
</dbReference>
<dbReference type="OrthoDB" id="6141102at2759"/>
<dbReference type="GO" id="GO:0032259">
    <property type="term" value="P:methylation"/>
    <property type="evidence" value="ECO:0007669"/>
    <property type="project" value="UniProtKB-KW"/>
</dbReference>
<dbReference type="Proteomes" id="UP001061958">
    <property type="component" value="Unassembled WGS sequence"/>
</dbReference>
<evidence type="ECO:0000256" key="4">
    <source>
        <dbReference type="ARBA" id="ARBA00023015"/>
    </source>
</evidence>
<dbReference type="PROSITE" id="PS50280">
    <property type="entry name" value="SET"/>
    <property type="match status" value="1"/>
</dbReference>
<name>A0A9C7UNE9_9RHOD</name>
<evidence type="ECO:0000259" key="6">
    <source>
        <dbReference type="PROSITE" id="PS50280"/>
    </source>
</evidence>
<evidence type="ECO:0000313" key="8">
    <source>
        <dbReference type="EMBL" id="GJQ09446.1"/>
    </source>
</evidence>
<dbReference type="SMART" id="SM00317">
    <property type="entry name" value="SET"/>
    <property type="match status" value="1"/>
</dbReference>
<dbReference type="EMBL" id="BQMJ01000008">
    <property type="protein sequence ID" value="GJQ09446.1"/>
    <property type="molecule type" value="Genomic_DNA"/>
</dbReference>
<organism evidence="8 9">
    <name type="scientific">Galdieria partita</name>
    <dbReference type="NCBI Taxonomy" id="83374"/>
    <lineage>
        <taxon>Eukaryota</taxon>
        <taxon>Rhodophyta</taxon>
        <taxon>Bangiophyceae</taxon>
        <taxon>Galdieriales</taxon>
        <taxon>Galdieriaceae</taxon>
        <taxon>Galdieria</taxon>
    </lineage>
</organism>
<reference evidence="8" key="2">
    <citation type="submission" date="2022-01" db="EMBL/GenBank/DDBJ databases">
        <authorList>
            <person name="Hirooka S."/>
            <person name="Miyagishima S.Y."/>
        </authorList>
    </citation>
    <scope>NUCLEOTIDE SEQUENCE</scope>
    <source>
        <strain evidence="8">NBRC 102759</strain>
    </source>
</reference>
<keyword evidence="5" id="KW-0804">Transcription</keyword>
<keyword evidence="2" id="KW-0808">Transferase</keyword>
<evidence type="ECO:0000259" key="7">
    <source>
        <dbReference type="PROSITE" id="PS51633"/>
    </source>
</evidence>